<gene>
    <name evidence="1" type="ORF">TNIN_229911</name>
</gene>
<evidence type="ECO:0000313" key="2">
    <source>
        <dbReference type="Proteomes" id="UP000886998"/>
    </source>
</evidence>
<evidence type="ECO:0000313" key="1">
    <source>
        <dbReference type="EMBL" id="GFY52471.1"/>
    </source>
</evidence>
<keyword evidence="2" id="KW-1185">Reference proteome</keyword>
<organism evidence="1 2">
    <name type="scientific">Trichonephila inaurata madagascariensis</name>
    <dbReference type="NCBI Taxonomy" id="2747483"/>
    <lineage>
        <taxon>Eukaryota</taxon>
        <taxon>Metazoa</taxon>
        <taxon>Ecdysozoa</taxon>
        <taxon>Arthropoda</taxon>
        <taxon>Chelicerata</taxon>
        <taxon>Arachnida</taxon>
        <taxon>Araneae</taxon>
        <taxon>Araneomorphae</taxon>
        <taxon>Entelegynae</taxon>
        <taxon>Araneoidea</taxon>
        <taxon>Nephilidae</taxon>
        <taxon>Trichonephila</taxon>
        <taxon>Trichonephila inaurata</taxon>
    </lineage>
</organism>
<protein>
    <submittedName>
        <fullName evidence="1">Uncharacterized protein</fullName>
    </submittedName>
</protein>
<dbReference type="AlphaFoldDB" id="A0A8X7C0T0"/>
<reference evidence="1" key="1">
    <citation type="submission" date="2020-08" db="EMBL/GenBank/DDBJ databases">
        <title>Multicomponent nature underlies the extraordinary mechanical properties of spider dragline silk.</title>
        <authorList>
            <person name="Kono N."/>
            <person name="Nakamura H."/>
            <person name="Mori M."/>
            <person name="Yoshida Y."/>
            <person name="Ohtoshi R."/>
            <person name="Malay A.D."/>
            <person name="Moran D.A.P."/>
            <person name="Tomita M."/>
            <person name="Numata K."/>
            <person name="Arakawa K."/>
        </authorList>
    </citation>
    <scope>NUCLEOTIDE SEQUENCE</scope>
</reference>
<dbReference type="EMBL" id="BMAV01008703">
    <property type="protein sequence ID" value="GFY52471.1"/>
    <property type="molecule type" value="Genomic_DNA"/>
</dbReference>
<name>A0A8X7C0T0_9ARAC</name>
<accession>A0A8X7C0T0</accession>
<dbReference type="Proteomes" id="UP000886998">
    <property type="component" value="Unassembled WGS sequence"/>
</dbReference>
<sequence length="108" mass="11982">MQIYQKTLGKYTMVGHIKTSTKREELEHIKATRVIVGFVVSAVSKRANKELFHCNHSKSVSCSPCLMLKQFLWRSECSSEYVPSHSVLCVTAAGAVAAKKWAPTVPLS</sequence>
<proteinExistence type="predicted"/>
<comment type="caution">
    <text evidence="1">The sequence shown here is derived from an EMBL/GenBank/DDBJ whole genome shotgun (WGS) entry which is preliminary data.</text>
</comment>